<evidence type="ECO:0000256" key="13">
    <source>
        <dbReference type="SAM" id="MobiDB-lite"/>
    </source>
</evidence>
<evidence type="ECO:0000313" key="17">
    <source>
        <dbReference type="Proteomes" id="UP000230069"/>
    </source>
</evidence>
<evidence type="ECO:0000259" key="15">
    <source>
        <dbReference type="PROSITE" id="PS50103"/>
    </source>
</evidence>
<keyword evidence="4" id="KW-0677">Repeat</keyword>
<dbReference type="GO" id="GO:0000398">
    <property type="term" value="P:mRNA splicing, via spliceosome"/>
    <property type="evidence" value="ECO:0007669"/>
    <property type="project" value="InterPro"/>
</dbReference>
<feature type="region of interest" description="Disordered" evidence="13">
    <location>
        <begin position="177"/>
        <end position="301"/>
    </location>
</feature>
<dbReference type="EMBL" id="KZ305036">
    <property type="protein sequence ID" value="PIA43372.1"/>
    <property type="molecule type" value="Genomic_DNA"/>
</dbReference>
<dbReference type="GO" id="GO:0008270">
    <property type="term" value="F:zinc ion binding"/>
    <property type="evidence" value="ECO:0007669"/>
    <property type="project" value="UniProtKB-KW"/>
</dbReference>
<evidence type="ECO:0000256" key="11">
    <source>
        <dbReference type="PROSITE-ProRule" id="PRU00176"/>
    </source>
</evidence>
<evidence type="ECO:0000256" key="12">
    <source>
        <dbReference type="PROSITE-ProRule" id="PRU00723"/>
    </source>
</evidence>
<evidence type="ECO:0000256" key="1">
    <source>
        <dbReference type="ARBA" id="ARBA00004123"/>
    </source>
</evidence>
<keyword evidence="2" id="KW-0507">mRNA processing</keyword>
<dbReference type="SUPFAM" id="SSF54928">
    <property type="entry name" value="RNA-binding domain, RBD"/>
    <property type="match status" value="1"/>
</dbReference>
<dbReference type="GO" id="GO:0089701">
    <property type="term" value="C:U2AF complex"/>
    <property type="evidence" value="ECO:0007669"/>
    <property type="project" value="InterPro"/>
</dbReference>
<dbReference type="FunFam" id="3.30.70.330:FF:000122">
    <property type="entry name" value="Splicing factor U2AF small subunit"/>
    <property type="match status" value="1"/>
</dbReference>
<proteinExistence type="predicted"/>
<keyword evidence="7 11" id="KW-0694">RNA-binding</keyword>
<dbReference type="STRING" id="218851.A0A2G5DJF9"/>
<dbReference type="AlphaFoldDB" id="A0A2G5DJF9"/>
<feature type="domain" description="C3H1-type" evidence="15">
    <location>
        <begin position="141"/>
        <end position="168"/>
    </location>
</feature>
<dbReference type="PROSITE" id="PS50102">
    <property type="entry name" value="RRM"/>
    <property type="match status" value="1"/>
</dbReference>
<dbReference type="EMBL" id="KZ305036">
    <property type="protein sequence ID" value="PIA43373.1"/>
    <property type="molecule type" value="Genomic_DNA"/>
</dbReference>
<dbReference type="PRINTS" id="PR01848">
    <property type="entry name" value="U2AUXFACTOR"/>
</dbReference>
<feature type="zinc finger region" description="C3H1-type" evidence="12">
    <location>
        <begin position="12"/>
        <end position="40"/>
    </location>
</feature>
<keyword evidence="3 12" id="KW-0479">Metal-binding</keyword>
<dbReference type="Pfam" id="PF00642">
    <property type="entry name" value="zf-CCCH"/>
    <property type="match status" value="1"/>
</dbReference>
<dbReference type="InterPro" id="IPR009145">
    <property type="entry name" value="U2AF_small"/>
</dbReference>
<evidence type="ECO:0000256" key="10">
    <source>
        <dbReference type="ARBA" id="ARBA00023242"/>
    </source>
</evidence>
<dbReference type="Gene3D" id="3.30.70.330">
    <property type="match status" value="1"/>
</dbReference>
<reference evidence="16 17" key="1">
    <citation type="submission" date="2017-09" db="EMBL/GenBank/DDBJ databases">
        <title>WGS assembly of Aquilegia coerulea Goldsmith.</title>
        <authorList>
            <person name="Hodges S."/>
            <person name="Kramer E."/>
            <person name="Nordborg M."/>
            <person name="Tomkins J."/>
            <person name="Borevitz J."/>
            <person name="Derieg N."/>
            <person name="Yan J."/>
            <person name="Mihaltcheva S."/>
            <person name="Hayes R.D."/>
            <person name="Rokhsar D."/>
        </authorList>
    </citation>
    <scope>NUCLEOTIDE SEQUENCE [LARGE SCALE GENOMIC DNA]</scope>
    <source>
        <strain evidence="17">cv. Goldsmith</strain>
    </source>
</reference>
<feature type="zinc finger region" description="C3H1-type" evidence="12">
    <location>
        <begin position="141"/>
        <end position="168"/>
    </location>
</feature>
<evidence type="ECO:0008006" key="18">
    <source>
        <dbReference type="Google" id="ProtNLM"/>
    </source>
</evidence>
<evidence type="ECO:0000259" key="14">
    <source>
        <dbReference type="PROSITE" id="PS50102"/>
    </source>
</evidence>
<keyword evidence="17" id="KW-1185">Reference proteome</keyword>
<dbReference type="SMART" id="SM00356">
    <property type="entry name" value="ZnF_C3H1"/>
    <property type="match status" value="2"/>
</dbReference>
<evidence type="ECO:0000256" key="6">
    <source>
        <dbReference type="ARBA" id="ARBA00022833"/>
    </source>
</evidence>
<evidence type="ECO:0000256" key="3">
    <source>
        <dbReference type="ARBA" id="ARBA00022723"/>
    </source>
</evidence>
<feature type="compositionally biased region" description="Basic and acidic residues" evidence="13">
    <location>
        <begin position="284"/>
        <end position="295"/>
    </location>
</feature>
<feature type="compositionally biased region" description="Basic residues" evidence="13">
    <location>
        <begin position="185"/>
        <end position="198"/>
    </location>
</feature>
<evidence type="ECO:0000313" key="16">
    <source>
        <dbReference type="EMBL" id="PIA43377.1"/>
    </source>
</evidence>
<evidence type="ECO:0000256" key="7">
    <source>
        <dbReference type="ARBA" id="ARBA00022884"/>
    </source>
</evidence>
<accession>A0A2G5DJF9</accession>
<keyword evidence="9" id="KW-0508">mRNA splicing</keyword>
<dbReference type="GO" id="GO:0003677">
    <property type="term" value="F:DNA binding"/>
    <property type="evidence" value="ECO:0007669"/>
    <property type="project" value="UniProtKB-KW"/>
</dbReference>
<feature type="domain" description="C3H1-type" evidence="15">
    <location>
        <begin position="12"/>
        <end position="40"/>
    </location>
</feature>
<evidence type="ECO:0000256" key="2">
    <source>
        <dbReference type="ARBA" id="ARBA00022664"/>
    </source>
</evidence>
<keyword evidence="8" id="KW-0238">DNA-binding</keyword>
<sequence>MAKHLASIYGTEEDRVNCPFYNKMGACRHGDRCSRLHMKPSISTTLLLSNMYQRPDMITPDIDPHKIQEHFENFYEDLFEELSKYGKIKSLNVCDNLNDHLVGNVYVQFQEEELASNALRNLTGRFYAGQPIIVDFCPVSNFDDATCRQYELNSCDRGGYCNFMHLKKIRRDLKKQLFGSDSQKHVRSRSRSRSPNKHRSYEERSHGSRHGRRYDDRNHYDAHIRHQRGHNKSGGRSNSPKREGSAERRAKIDQWNKEREEAGACNRGSQYTNNNSNVNTGDARYGDHSDQDHQKKGGHHY</sequence>
<evidence type="ECO:0000256" key="5">
    <source>
        <dbReference type="ARBA" id="ARBA00022771"/>
    </source>
</evidence>
<protein>
    <recommendedName>
        <fullName evidence="18">C3H1-type domain-containing protein</fullName>
    </recommendedName>
</protein>
<dbReference type="InterPro" id="IPR003954">
    <property type="entry name" value="RRM_euk-type"/>
</dbReference>
<comment type="subcellular location">
    <subcellularLocation>
        <location evidence="1">Nucleus</location>
    </subcellularLocation>
</comment>
<feature type="compositionally biased region" description="Basic and acidic residues" evidence="13">
    <location>
        <begin position="240"/>
        <end position="262"/>
    </location>
</feature>
<keyword evidence="5 12" id="KW-0863">Zinc-finger</keyword>
<feature type="domain" description="RRM" evidence="14">
    <location>
        <begin position="44"/>
        <end position="139"/>
    </location>
</feature>
<dbReference type="OrthoDB" id="423462at2759"/>
<dbReference type="PANTHER" id="PTHR12620">
    <property type="entry name" value="U2 SNRNP AUXILIARY FACTOR, SMALL SUBUNIT"/>
    <property type="match status" value="1"/>
</dbReference>
<dbReference type="Proteomes" id="UP000230069">
    <property type="component" value="Unassembled WGS sequence"/>
</dbReference>
<gene>
    <name evidence="16" type="ORF">AQUCO_01900035v1</name>
</gene>
<dbReference type="SMART" id="SM00361">
    <property type="entry name" value="RRM_1"/>
    <property type="match status" value="1"/>
</dbReference>
<dbReference type="EMBL" id="KZ305036">
    <property type="protein sequence ID" value="PIA43375.1"/>
    <property type="molecule type" value="Genomic_DNA"/>
</dbReference>
<keyword evidence="10" id="KW-0539">Nucleus</keyword>
<dbReference type="InterPro" id="IPR035979">
    <property type="entry name" value="RBD_domain_sf"/>
</dbReference>
<dbReference type="InterPro" id="IPR012677">
    <property type="entry name" value="Nucleotide-bd_a/b_plait_sf"/>
</dbReference>
<name>A0A2G5DJF9_AQUCA</name>
<dbReference type="GO" id="GO:0003723">
    <property type="term" value="F:RNA binding"/>
    <property type="evidence" value="ECO:0007669"/>
    <property type="project" value="UniProtKB-UniRule"/>
</dbReference>
<dbReference type="SMART" id="SM00360">
    <property type="entry name" value="RRM"/>
    <property type="match status" value="1"/>
</dbReference>
<dbReference type="PROSITE" id="PS50103">
    <property type="entry name" value="ZF_C3H1"/>
    <property type="match status" value="2"/>
</dbReference>
<dbReference type="InterPro" id="IPR000504">
    <property type="entry name" value="RRM_dom"/>
</dbReference>
<dbReference type="EMBL" id="KZ305036">
    <property type="protein sequence ID" value="PIA43377.1"/>
    <property type="molecule type" value="Genomic_DNA"/>
</dbReference>
<organism evidence="16 17">
    <name type="scientific">Aquilegia coerulea</name>
    <name type="common">Rocky mountain columbine</name>
    <dbReference type="NCBI Taxonomy" id="218851"/>
    <lineage>
        <taxon>Eukaryota</taxon>
        <taxon>Viridiplantae</taxon>
        <taxon>Streptophyta</taxon>
        <taxon>Embryophyta</taxon>
        <taxon>Tracheophyta</taxon>
        <taxon>Spermatophyta</taxon>
        <taxon>Magnoliopsida</taxon>
        <taxon>Ranunculales</taxon>
        <taxon>Ranunculaceae</taxon>
        <taxon>Thalictroideae</taxon>
        <taxon>Aquilegia</taxon>
    </lineage>
</organism>
<dbReference type="GO" id="GO:0048573">
    <property type="term" value="P:photoperiodism, flowering"/>
    <property type="evidence" value="ECO:0007669"/>
    <property type="project" value="UniProtKB-ARBA"/>
</dbReference>
<dbReference type="Pfam" id="PF00076">
    <property type="entry name" value="RRM_1"/>
    <property type="match status" value="1"/>
</dbReference>
<keyword evidence="6 12" id="KW-0862">Zinc</keyword>
<evidence type="ECO:0000256" key="9">
    <source>
        <dbReference type="ARBA" id="ARBA00023187"/>
    </source>
</evidence>
<dbReference type="InterPro" id="IPR000571">
    <property type="entry name" value="Znf_CCCH"/>
</dbReference>
<feature type="compositionally biased region" description="Basic and acidic residues" evidence="13">
    <location>
        <begin position="213"/>
        <end position="224"/>
    </location>
</feature>
<evidence type="ECO:0000256" key="8">
    <source>
        <dbReference type="ARBA" id="ARBA00023125"/>
    </source>
</evidence>
<evidence type="ECO:0000256" key="4">
    <source>
        <dbReference type="ARBA" id="ARBA00022737"/>
    </source>
</evidence>
<feature type="compositionally biased region" description="Polar residues" evidence="13">
    <location>
        <begin position="267"/>
        <end position="280"/>
    </location>
</feature>